<name>A0A8W8I7I8_MAGGI</name>
<dbReference type="SMART" id="SM01265">
    <property type="entry name" value="Mab-21"/>
    <property type="match status" value="1"/>
</dbReference>
<dbReference type="InterPro" id="IPR038765">
    <property type="entry name" value="Papain-like_cys_pep_sf"/>
</dbReference>
<dbReference type="PANTHER" id="PTHR10656">
    <property type="entry name" value="CELL FATE DETERMINING PROTEIN MAB21-RELATED"/>
    <property type="match status" value="1"/>
</dbReference>
<keyword evidence="4" id="KW-1185">Reference proteome</keyword>
<dbReference type="PROSITE" id="PS50802">
    <property type="entry name" value="OTU"/>
    <property type="match status" value="1"/>
</dbReference>
<dbReference type="EnsemblMetazoa" id="G12756.1">
    <property type="protein sequence ID" value="G12756.1:cds"/>
    <property type="gene ID" value="G12756"/>
</dbReference>
<reference evidence="3" key="1">
    <citation type="submission" date="2022-08" db="UniProtKB">
        <authorList>
            <consortium name="EnsemblMetazoa"/>
        </authorList>
    </citation>
    <scope>IDENTIFICATION</scope>
    <source>
        <strain evidence="3">05x7-T-G4-1.051#20</strain>
    </source>
</reference>
<accession>A0A8W8I7I8</accession>
<evidence type="ECO:0000313" key="4">
    <source>
        <dbReference type="Proteomes" id="UP000005408"/>
    </source>
</evidence>
<dbReference type="AlphaFoldDB" id="A0A8W8I7I8"/>
<evidence type="ECO:0000313" key="3">
    <source>
        <dbReference type="EnsemblMetazoa" id="G12756.1:cds"/>
    </source>
</evidence>
<dbReference type="InterPro" id="IPR003323">
    <property type="entry name" value="OTU_dom"/>
</dbReference>
<dbReference type="Pfam" id="PF02338">
    <property type="entry name" value="OTU"/>
    <property type="match status" value="1"/>
</dbReference>
<protein>
    <recommendedName>
        <fullName evidence="2">OTU domain-containing protein</fullName>
    </recommendedName>
</protein>
<dbReference type="Gene3D" id="1.10.1410.40">
    <property type="match status" value="1"/>
</dbReference>
<dbReference type="InterPro" id="IPR024810">
    <property type="entry name" value="MAB21L/cGLR"/>
</dbReference>
<feature type="compositionally biased region" description="Basic and acidic residues" evidence="1">
    <location>
        <begin position="10"/>
        <end position="37"/>
    </location>
</feature>
<evidence type="ECO:0000256" key="1">
    <source>
        <dbReference type="SAM" id="MobiDB-lite"/>
    </source>
</evidence>
<dbReference type="CDD" id="cd22758">
    <property type="entry name" value="OTU_232R-like"/>
    <property type="match status" value="1"/>
</dbReference>
<dbReference type="InterPro" id="IPR046906">
    <property type="entry name" value="Mab-21_HhH/H2TH-like"/>
</dbReference>
<dbReference type="PANTHER" id="PTHR10656:SF69">
    <property type="entry name" value="MAB-21-LIKE HHH_H2TH-LIKE DOMAIN-CONTAINING PROTEIN"/>
    <property type="match status" value="1"/>
</dbReference>
<dbReference type="SUPFAM" id="SSF54001">
    <property type="entry name" value="Cysteine proteinases"/>
    <property type="match status" value="1"/>
</dbReference>
<dbReference type="Proteomes" id="UP000005408">
    <property type="component" value="Unassembled WGS sequence"/>
</dbReference>
<feature type="domain" description="OTU" evidence="2">
    <location>
        <begin position="164"/>
        <end position="275"/>
    </location>
</feature>
<proteinExistence type="predicted"/>
<evidence type="ECO:0000259" key="2">
    <source>
        <dbReference type="PROSITE" id="PS50802"/>
    </source>
</evidence>
<sequence>MSLKNVTQMIEKEKQRAAPHEYWRSEENQGNENKDSEKVSVFDNCLTETEATLSFIDLNSESTDLHKKNKHADQTKEIEEDSHNIASGSTFFDDLDETDYFDSEDEYWDTLRNKDIKEEICQHCQSYHLPRSTQDKVLCPFEEVFDRYPAFTAVVQQFAKENDFEIHDVYGDENCLFRAVADQFMVNGCPGHTEVSLRETVIKRLGKNSDKYEVHDSAFLSEETWESYLHKMGKTRERLNRTFMQVLADVFMLDISIYSFFHNEVQYSYVTAEPAEKMKTISIFLGQVGEFHIFSFRPLQWMTELPYKAQIFRMLAICTEKPLDERRKLVERRVAIMSPGHFPKSNLTETVQFVVQSISFQDEPIVAEIRRRLVEDQSLIDPLSGIPLPYLGIIMKLIFPYKMFYGEYVKYPLLRIGEIYYHYLGSYADQSCSTLQDLSRTQKMHITHVARLSRPSFCRVVVLKMDVEAIYDNDSLDDYTGGRHVIIDTSNSYPGYCRLRISSSSLIDANENVAKIDSVMYQKAFIITDKLRSDLDVKYGRKVECIGVPCYSFPFMHRWTKRGEEFPSRETISSIIKQGCSLIPKPHPKCTCPDIEWQFNFSMAEHLLFKSLTVPQRHGFLVLKLLLSNMMNHTPFKTKHLKSVFFMACEELPVYVWETNFSGCVLYVLSSLLSCLKAKFLPNYFIPESNLMDSCREDDISTMSTIVDYVRLFPTSVIEIVAEKYGFTYGVNLIKSVLSKENYSAERQDFQTALDELFGHLTIKTAKVIAKMGFYSISLDILQDRFEQSLLSPQTGLRQASFSFCDFFVSALMEIRQKSSRVNLARTFDMRIGSNVSDMVLEKQQVTLQTYLPWMVDPRLNWIKVPCTNSTDFTSIASFLYDISKREYWRRNTVLAELAITTAIQCIQETLKQNSGSKTDENVQNRILKRKLILFYMHVYSISVLNNLVYPLIDHMDEIEELCIEFPEIDNLFYSMCMYTKQPAKAEEYAKKFQARVYGRNHTPETRSPVD</sequence>
<dbReference type="Gene3D" id="3.90.70.80">
    <property type="match status" value="1"/>
</dbReference>
<dbReference type="Pfam" id="PF20266">
    <property type="entry name" value="Mab-21_C"/>
    <property type="match status" value="1"/>
</dbReference>
<feature type="region of interest" description="Disordered" evidence="1">
    <location>
        <begin position="1"/>
        <end position="37"/>
    </location>
</feature>
<organism evidence="3 4">
    <name type="scientific">Magallana gigas</name>
    <name type="common">Pacific oyster</name>
    <name type="synonym">Crassostrea gigas</name>
    <dbReference type="NCBI Taxonomy" id="29159"/>
    <lineage>
        <taxon>Eukaryota</taxon>
        <taxon>Metazoa</taxon>
        <taxon>Spiralia</taxon>
        <taxon>Lophotrochozoa</taxon>
        <taxon>Mollusca</taxon>
        <taxon>Bivalvia</taxon>
        <taxon>Autobranchia</taxon>
        <taxon>Pteriomorphia</taxon>
        <taxon>Ostreida</taxon>
        <taxon>Ostreoidea</taxon>
        <taxon>Ostreidae</taxon>
        <taxon>Magallana</taxon>
    </lineage>
</organism>